<evidence type="ECO:0000313" key="1">
    <source>
        <dbReference type="EMBL" id="WOE68084.1"/>
    </source>
</evidence>
<dbReference type="NCBIfam" id="TIGR03976">
    <property type="entry name" value="chp_LLNDYxLRE"/>
    <property type="match status" value="1"/>
</dbReference>
<evidence type="ECO:0000313" key="2">
    <source>
        <dbReference type="Proteomes" id="UP001302667"/>
    </source>
</evidence>
<dbReference type="RefSeq" id="WP_317103972.1">
    <property type="nucleotide sequence ID" value="NZ_CP136584.1"/>
</dbReference>
<organism evidence="1 2">
    <name type="scientific">Aeromonas allosaccharophila</name>
    <dbReference type="NCBI Taxonomy" id="656"/>
    <lineage>
        <taxon>Bacteria</taxon>
        <taxon>Pseudomonadati</taxon>
        <taxon>Pseudomonadota</taxon>
        <taxon>Gammaproteobacteria</taxon>
        <taxon>Aeromonadales</taxon>
        <taxon>Aeromonadaceae</taxon>
        <taxon>Aeromonas</taxon>
    </lineage>
</organism>
<dbReference type="EMBL" id="CP136584">
    <property type="protein sequence ID" value="WOE68084.1"/>
    <property type="molecule type" value="Genomic_DNA"/>
</dbReference>
<dbReference type="Proteomes" id="UP001302667">
    <property type="component" value="Chromosome"/>
</dbReference>
<accession>A0ABZ0FES9</accession>
<reference evidence="1 2" key="1">
    <citation type="submission" date="2023-10" db="EMBL/GenBank/DDBJ databases">
        <title>Genome analysis of psychrotrophic aerobic bacterium Aeromonas allosaccharophila BIM B-1809 isolated from infected fish.</title>
        <authorList>
            <person name="Leanovich S.I."/>
            <person name="Sidarenka A.V."/>
            <person name="Akhremchuk A.E."/>
            <person name="Sikolenko M.A."/>
            <person name="Valentovich L.N."/>
        </authorList>
    </citation>
    <scope>NUCLEOTIDE SEQUENCE [LARGE SCALE GENOMIC DNA]</scope>
    <source>
        <strain evidence="1 2">BIM B-1809</strain>
    </source>
</reference>
<gene>
    <name evidence="1" type="primary">hxsD</name>
    <name evidence="1" type="ORF">RY972_08550</name>
</gene>
<protein>
    <submittedName>
        <fullName evidence="1">His-Xaa-Ser system protein HxsD</fullName>
    </submittedName>
</protein>
<proteinExistence type="predicted"/>
<keyword evidence="2" id="KW-1185">Reference proteome</keyword>
<dbReference type="InterPro" id="IPR023974">
    <property type="entry name" value="HxsD"/>
</dbReference>
<name>A0ABZ0FES9_9GAMM</name>
<sequence length="95" mass="10599">MNLVIDPIFSKDALLRTCYGFSGGFHFDIKMNAGMYSIAISKLDATPVSRSFEAEFKNALVDHELRVVIEEKTKVVKDALVCAALREAWSVQSDE</sequence>